<evidence type="ECO:0000256" key="4">
    <source>
        <dbReference type="ARBA" id="ARBA00022643"/>
    </source>
</evidence>
<evidence type="ECO:0000313" key="12">
    <source>
        <dbReference type="Proteomes" id="UP000749559"/>
    </source>
</evidence>
<dbReference type="CDD" id="cd06203">
    <property type="entry name" value="methionine_synthase_red"/>
    <property type="match status" value="1"/>
</dbReference>
<comment type="cofactor">
    <cofactor evidence="1">
        <name>FMN</name>
        <dbReference type="ChEBI" id="CHEBI:58210"/>
    </cofactor>
</comment>
<keyword evidence="5" id="KW-0274">FAD</keyword>
<dbReference type="GO" id="GO:0030586">
    <property type="term" value="F:[methionine synthase] reductase (NADPH) activity"/>
    <property type="evidence" value="ECO:0007669"/>
    <property type="project" value="UniProtKB-EC"/>
</dbReference>
<dbReference type="InterPro" id="IPR017927">
    <property type="entry name" value="FAD-bd_FR_type"/>
</dbReference>
<organism evidence="11 12">
    <name type="scientific">Owenia fusiformis</name>
    <name type="common">Polychaete worm</name>
    <dbReference type="NCBI Taxonomy" id="6347"/>
    <lineage>
        <taxon>Eukaryota</taxon>
        <taxon>Metazoa</taxon>
        <taxon>Spiralia</taxon>
        <taxon>Lophotrochozoa</taxon>
        <taxon>Annelida</taxon>
        <taxon>Polychaeta</taxon>
        <taxon>Sedentaria</taxon>
        <taxon>Canalipalpata</taxon>
        <taxon>Sabellida</taxon>
        <taxon>Oweniida</taxon>
        <taxon>Oweniidae</taxon>
        <taxon>Owenia</taxon>
    </lineage>
</organism>
<dbReference type="SUPFAM" id="SSF63380">
    <property type="entry name" value="Riboflavin synthase domain-like"/>
    <property type="match status" value="1"/>
</dbReference>
<keyword evidence="4" id="KW-0288">FMN</keyword>
<dbReference type="GO" id="GO:0050660">
    <property type="term" value="F:flavin adenine dinucleotide binding"/>
    <property type="evidence" value="ECO:0007669"/>
    <property type="project" value="TreeGrafter"/>
</dbReference>
<keyword evidence="12" id="KW-1185">Reference proteome</keyword>
<dbReference type="EMBL" id="CAIIXF020000001">
    <property type="protein sequence ID" value="CAH1772724.1"/>
    <property type="molecule type" value="Genomic_DNA"/>
</dbReference>
<dbReference type="InterPro" id="IPR017938">
    <property type="entry name" value="Riboflavin_synthase-like_b-brl"/>
</dbReference>
<feature type="domain" description="FAD-binding FR-type" evidence="10">
    <location>
        <begin position="1"/>
        <end position="239"/>
    </location>
</feature>
<dbReference type="GO" id="GO:0050667">
    <property type="term" value="P:homocysteine metabolic process"/>
    <property type="evidence" value="ECO:0007669"/>
    <property type="project" value="TreeGrafter"/>
</dbReference>
<dbReference type="PRINTS" id="PR00371">
    <property type="entry name" value="FPNCR"/>
</dbReference>
<dbReference type="InterPro" id="IPR001709">
    <property type="entry name" value="Flavoprot_Pyr_Nucl_cyt_Rdtase"/>
</dbReference>
<dbReference type="Gene3D" id="1.20.990.10">
    <property type="entry name" value="NADPH-cytochrome p450 Reductase, Chain A, domain 3"/>
    <property type="match status" value="1"/>
</dbReference>
<evidence type="ECO:0000256" key="8">
    <source>
        <dbReference type="ARBA" id="ARBA00039088"/>
    </source>
</evidence>
<evidence type="ECO:0000256" key="7">
    <source>
        <dbReference type="ARBA" id="ARBA00023002"/>
    </source>
</evidence>
<evidence type="ECO:0000256" key="9">
    <source>
        <dbReference type="ARBA" id="ARBA00040659"/>
    </source>
</evidence>
<dbReference type="Pfam" id="PF00175">
    <property type="entry name" value="NAD_binding_1"/>
    <property type="match status" value="1"/>
</dbReference>
<evidence type="ECO:0000256" key="6">
    <source>
        <dbReference type="ARBA" id="ARBA00022857"/>
    </source>
</evidence>
<dbReference type="InterPro" id="IPR023173">
    <property type="entry name" value="NADPH_Cyt_P450_Rdtase_alpha"/>
</dbReference>
<dbReference type="SUPFAM" id="SSF52343">
    <property type="entry name" value="Ferredoxin reductase-like, C-terminal NADP-linked domain"/>
    <property type="match status" value="1"/>
</dbReference>
<proteinExistence type="predicted"/>
<dbReference type="InterPro" id="IPR039261">
    <property type="entry name" value="FNR_nucleotide-bd"/>
</dbReference>
<keyword evidence="6" id="KW-0521">NADP</keyword>
<dbReference type="Pfam" id="PF00667">
    <property type="entry name" value="FAD_binding_1"/>
    <property type="match status" value="1"/>
</dbReference>
<sequence length="399" mass="45120">MDISSSSIKYQPGDSFGIICPNTDQDVTTLIERLEVADQADTVFTLDLIADTKKRNAVIPSFIHEKSTLRHSLTTCFDIRAVPKKAFIRVLAEYTKDHGEKRRLQELCSKQGAKDYTEFIREQNISVLDILLAFPSCLPPIERFLEQLTRLQPRPYSISSSPLHSSSLHFVFNIVEIPAGSGRSYARKGLCTGWLNSITKTLQKSVDSDLANGVSELTLETSDVKIPIFTRSNQNFHLPEDISRPIIMIGPGTGVAPFVGFLQHREQQRKTGSTIGKSWLFFGCRNKEKDFLYEKQLVDLTNSGVLTKFHVSFSRDHKERDEPRYVQDNIKLNGESVAEWITENDAVVYVCGDAKCMAKNVNEALADVLVECKGMSKAEATAYLMKMRLHRRYLEDVWT</sequence>
<dbReference type="AlphaFoldDB" id="A0A8S4MVM6"/>
<gene>
    <name evidence="11" type="ORF">OFUS_LOCUS440</name>
</gene>
<dbReference type="Gene3D" id="3.40.50.80">
    <property type="entry name" value="Nucleotide-binding domain of ferredoxin-NADP reductase (FNR) module"/>
    <property type="match status" value="1"/>
</dbReference>
<dbReference type="InterPro" id="IPR001433">
    <property type="entry name" value="OxRdtase_FAD/NAD-bd"/>
</dbReference>
<reference evidence="11" key="1">
    <citation type="submission" date="2022-03" db="EMBL/GenBank/DDBJ databases">
        <authorList>
            <person name="Martin C."/>
        </authorList>
    </citation>
    <scope>NUCLEOTIDE SEQUENCE</scope>
</reference>
<evidence type="ECO:0000256" key="5">
    <source>
        <dbReference type="ARBA" id="ARBA00022827"/>
    </source>
</evidence>
<dbReference type="GO" id="GO:0009086">
    <property type="term" value="P:methionine biosynthetic process"/>
    <property type="evidence" value="ECO:0007669"/>
    <property type="project" value="TreeGrafter"/>
</dbReference>
<evidence type="ECO:0000259" key="10">
    <source>
        <dbReference type="PROSITE" id="PS51384"/>
    </source>
</evidence>
<dbReference type="FunFam" id="3.40.50.80:FF:000001">
    <property type="entry name" value="NADPH--cytochrome P450 reductase 1"/>
    <property type="match status" value="1"/>
</dbReference>
<dbReference type="FunFam" id="1.20.990.10:FF:000007">
    <property type="entry name" value="Methionine synthase reductase"/>
    <property type="match status" value="1"/>
</dbReference>
<protein>
    <recommendedName>
        <fullName evidence="9">Methionine synthase reductase</fullName>
        <ecNumber evidence="8">1.16.1.8</ecNumber>
    </recommendedName>
</protein>
<dbReference type="Proteomes" id="UP000749559">
    <property type="component" value="Unassembled WGS sequence"/>
</dbReference>
<dbReference type="GO" id="GO:0005829">
    <property type="term" value="C:cytosol"/>
    <property type="evidence" value="ECO:0007669"/>
    <property type="project" value="TreeGrafter"/>
</dbReference>
<comment type="caution">
    <text evidence="11">The sequence shown here is derived from an EMBL/GenBank/DDBJ whole genome shotgun (WGS) entry which is preliminary data.</text>
</comment>
<dbReference type="PANTHER" id="PTHR19384:SF84">
    <property type="entry name" value="METHIONINE SYNTHASE REDUCTASE"/>
    <property type="match status" value="1"/>
</dbReference>
<evidence type="ECO:0000313" key="11">
    <source>
        <dbReference type="EMBL" id="CAH1772724.1"/>
    </source>
</evidence>
<dbReference type="PROSITE" id="PS51384">
    <property type="entry name" value="FAD_FR"/>
    <property type="match status" value="1"/>
</dbReference>
<keyword evidence="7" id="KW-0560">Oxidoreductase</keyword>
<dbReference type="PANTHER" id="PTHR19384">
    <property type="entry name" value="NITRIC OXIDE SYNTHASE-RELATED"/>
    <property type="match status" value="1"/>
</dbReference>
<dbReference type="OrthoDB" id="1856718at2759"/>
<accession>A0A8S4MVM6</accession>
<dbReference type="GO" id="GO:0010181">
    <property type="term" value="F:FMN binding"/>
    <property type="evidence" value="ECO:0007669"/>
    <property type="project" value="TreeGrafter"/>
</dbReference>
<keyword evidence="3" id="KW-0285">Flavoprotein</keyword>
<dbReference type="EC" id="1.16.1.8" evidence="8"/>
<name>A0A8S4MVM6_OWEFU</name>
<dbReference type="InterPro" id="IPR003097">
    <property type="entry name" value="CysJ-like_FAD-binding"/>
</dbReference>
<comment type="cofactor">
    <cofactor evidence="2">
        <name>FAD</name>
        <dbReference type="ChEBI" id="CHEBI:57692"/>
    </cofactor>
</comment>
<evidence type="ECO:0000256" key="3">
    <source>
        <dbReference type="ARBA" id="ARBA00022630"/>
    </source>
</evidence>
<evidence type="ECO:0000256" key="2">
    <source>
        <dbReference type="ARBA" id="ARBA00001974"/>
    </source>
</evidence>
<evidence type="ECO:0000256" key="1">
    <source>
        <dbReference type="ARBA" id="ARBA00001917"/>
    </source>
</evidence>
<dbReference type="Gene3D" id="2.40.30.10">
    <property type="entry name" value="Translation factors"/>
    <property type="match status" value="1"/>
</dbReference>